<name>A0A7X1KL18_9SPHN</name>
<dbReference type="GO" id="GO:0055085">
    <property type="term" value="P:transmembrane transport"/>
    <property type="evidence" value="ECO:0007669"/>
    <property type="project" value="InterPro"/>
</dbReference>
<evidence type="ECO:0000256" key="1">
    <source>
        <dbReference type="ARBA" id="ARBA00004167"/>
    </source>
</evidence>
<dbReference type="InterPro" id="IPR006260">
    <property type="entry name" value="TonB/TolA_C"/>
</dbReference>
<evidence type="ECO:0000256" key="2">
    <source>
        <dbReference type="ARBA" id="ARBA00022692"/>
    </source>
</evidence>
<dbReference type="EMBL" id="JACLAW010000004">
    <property type="protein sequence ID" value="MBC2665126.1"/>
    <property type="molecule type" value="Genomic_DNA"/>
</dbReference>
<feature type="compositionally biased region" description="Pro residues" evidence="5">
    <location>
        <begin position="31"/>
        <end position="48"/>
    </location>
</feature>
<dbReference type="GO" id="GO:0016020">
    <property type="term" value="C:membrane"/>
    <property type="evidence" value="ECO:0007669"/>
    <property type="project" value="UniProtKB-SubCell"/>
</dbReference>
<keyword evidence="4" id="KW-0472">Membrane</keyword>
<proteinExistence type="predicted"/>
<reference evidence="7 8" key="1">
    <citation type="submission" date="2020-08" db="EMBL/GenBank/DDBJ databases">
        <title>The genome sequence of type strain Novosphingobium flavum NBRC 111647.</title>
        <authorList>
            <person name="Liu Y."/>
        </authorList>
    </citation>
    <scope>NUCLEOTIDE SEQUENCE [LARGE SCALE GENOMIC DNA]</scope>
    <source>
        <strain evidence="7 8">NBRC 111647</strain>
    </source>
</reference>
<dbReference type="SUPFAM" id="SSF74653">
    <property type="entry name" value="TolA/TonB C-terminal domain"/>
    <property type="match status" value="1"/>
</dbReference>
<dbReference type="Proteomes" id="UP000566813">
    <property type="component" value="Unassembled WGS sequence"/>
</dbReference>
<comment type="caution">
    <text evidence="7">The sequence shown here is derived from an EMBL/GenBank/DDBJ whole genome shotgun (WGS) entry which is preliminary data.</text>
</comment>
<dbReference type="AlphaFoldDB" id="A0A7X1KL18"/>
<evidence type="ECO:0000256" key="3">
    <source>
        <dbReference type="ARBA" id="ARBA00022989"/>
    </source>
</evidence>
<feature type="region of interest" description="Disordered" evidence="5">
    <location>
        <begin position="95"/>
        <end position="137"/>
    </location>
</feature>
<keyword evidence="2" id="KW-0812">Transmembrane</keyword>
<keyword evidence="8" id="KW-1185">Reference proteome</keyword>
<evidence type="ECO:0000256" key="4">
    <source>
        <dbReference type="ARBA" id="ARBA00023136"/>
    </source>
</evidence>
<feature type="domain" description="TonB C-terminal" evidence="6">
    <location>
        <begin position="145"/>
        <end position="212"/>
    </location>
</feature>
<accession>A0A7X1KL18</accession>
<gene>
    <name evidence="7" type="ORF">H7F51_06320</name>
</gene>
<evidence type="ECO:0000259" key="6">
    <source>
        <dbReference type="Pfam" id="PF03544"/>
    </source>
</evidence>
<dbReference type="NCBIfam" id="TIGR01352">
    <property type="entry name" value="tonB_Cterm"/>
    <property type="match status" value="1"/>
</dbReference>
<dbReference type="Gene3D" id="3.30.1150.10">
    <property type="match status" value="1"/>
</dbReference>
<dbReference type="Pfam" id="PF03544">
    <property type="entry name" value="TonB_C"/>
    <property type="match status" value="1"/>
</dbReference>
<feature type="region of interest" description="Disordered" evidence="5">
    <location>
        <begin position="28"/>
        <end position="75"/>
    </location>
</feature>
<keyword evidence="3" id="KW-1133">Transmembrane helix</keyword>
<sequence>MVLALAAGLAPRWQQALAPALTAVDFVAPKAPVPPPPPKQPPPRPTPESAPTGSPAPRNLRNKATPVFTPPVQPPLVTPPPIVAAPLPNLGNAAQTGASDLAGPGTGAGGIGNGTGGGGSGGNGNGGAVTGPRQIRGNLSYGDLPQGLVASGQEAAVAVRYTVNPDGTASNCRIDESSGFPALDATACRLIEQRFRFRPARDRAGKAVSSTVAEEHVWVHSPEGE</sequence>
<organism evidence="7 8">
    <name type="scientific">Novosphingobium flavum</name>
    <dbReference type="NCBI Taxonomy" id="1778672"/>
    <lineage>
        <taxon>Bacteria</taxon>
        <taxon>Pseudomonadati</taxon>
        <taxon>Pseudomonadota</taxon>
        <taxon>Alphaproteobacteria</taxon>
        <taxon>Sphingomonadales</taxon>
        <taxon>Sphingomonadaceae</taxon>
        <taxon>Novosphingobium</taxon>
    </lineage>
</organism>
<dbReference type="InterPro" id="IPR037682">
    <property type="entry name" value="TonB_C"/>
</dbReference>
<evidence type="ECO:0000313" key="8">
    <source>
        <dbReference type="Proteomes" id="UP000566813"/>
    </source>
</evidence>
<evidence type="ECO:0000256" key="5">
    <source>
        <dbReference type="SAM" id="MobiDB-lite"/>
    </source>
</evidence>
<evidence type="ECO:0000313" key="7">
    <source>
        <dbReference type="EMBL" id="MBC2665126.1"/>
    </source>
</evidence>
<feature type="compositionally biased region" description="Gly residues" evidence="5">
    <location>
        <begin position="104"/>
        <end position="129"/>
    </location>
</feature>
<comment type="subcellular location">
    <subcellularLocation>
        <location evidence="1">Membrane</location>
        <topology evidence="1">Single-pass membrane protein</topology>
    </subcellularLocation>
</comment>
<protein>
    <submittedName>
        <fullName evidence="7">TonB family protein</fullName>
    </submittedName>
</protein>